<accession>A0A6P1TJ33</accession>
<protein>
    <recommendedName>
        <fullName evidence="4">TPM domain-containing protein</fullName>
    </recommendedName>
</protein>
<evidence type="ECO:0000256" key="1">
    <source>
        <dbReference type="SAM" id="MobiDB-lite"/>
    </source>
</evidence>
<dbReference type="RefSeq" id="WP_161836762.1">
    <property type="nucleotide sequence ID" value="NZ_CP048000.1"/>
</dbReference>
<keyword evidence="6" id="KW-1185">Reference proteome</keyword>
<sequence length="506" mass="55571">MKKFYKIIIILLLLGLMPLRTHAAEKLPKPTDVFYVNDFADVIDAKAEDEMIEYGNRLNEKSGAQVVLVTVDFTNGDSLEDYAYKIFNKWGIGSKEKNNGLLILLSIGDDDYWAMQGEGLEDSLSSGKISAILNEYLEPDFAAKDYSAGAEKVYKAFIQELGGQLPEKTADTAETKDSGESSLEPAIQYTYDKADILSKKAETYINEKSNETYGLYGAGVYVVTKDKCKDGISFQDDAVNIYQEINGSSKDVLLVLYKEDDNYWVLPGEDAENFATEEVLRDILDNTLESQFAGKKYSQGAMDTADRFYNLFRKNLEEQKNNKNSYGKEDSKNSYDKEDSKNSYNKEQENLNKEQYPPEAYGMWGLLLLFLFFLSLRGRRRRRFRRQYGVPFNPYSRRHIRHYGSNGYWGSNGTPPMDYGGAGRSSSGGSFWGSSKGAGRSSSWGGSSGAGRSTTRSSFGGGGSSRGGGAGRSSGGIGRTAGHSSGAGRSTGGGGSSRGGGAGRKK</sequence>
<dbReference type="PANTHER" id="PTHR30373:SF2">
    <property type="entry name" value="UPF0603 PROTEIN YGCG"/>
    <property type="match status" value="1"/>
</dbReference>
<reference evidence="5 6" key="1">
    <citation type="submission" date="2020-01" db="EMBL/GenBank/DDBJ databases">
        <title>Genome analysis of Anaerocolumna sp. CBA3638.</title>
        <authorList>
            <person name="Kim J."/>
            <person name="Roh S.W."/>
        </authorList>
    </citation>
    <scope>NUCLEOTIDE SEQUENCE [LARGE SCALE GENOMIC DNA]</scope>
    <source>
        <strain evidence="5 6">CBA3638</strain>
    </source>
</reference>
<dbReference type="Gene3D" id="3.10.310.50">
    <property type="match status" value="2"/>
</dbReference>
<feature type="domain" description="TPM" evidence="4">
    <location>
        <begin position="36"/>
        <end position="159"/>
    </location>
</feature>
<evidence type="ECO:0000259" key="4">
    <source>
        <dbReference type="Pfam" id="PF04536"/>
    </source>
</evidence>
<dbReference type="AlphaFoldDB" id="A0A6P1TJ33"/>
<dbReference type="KEGG" id="anr:Ana3638_03300"/>
<proteinExistence type="predicted"/>
<feature type="region of interest" description="Disordered" evidence="1">
    <location>
        <begin position="320"/>
        <end position="352"/>
    </location>
</feature>
<feature type="domain" description="TPM" evidence="4">
    <location>
        <begin position="191"/>
        <end position="309"/>
    </location>
</feature>
<evidence type="ECO:0000256" key="2">
    <source>
        <dbReference type="SAM" id="Phobius"/>
    </source>
</evidence>
<keyword evidence="2" id="KW-0472">Membrane</keyword>
<feature type="compositionally biased region" description="Gly residues" evidence="1">
    <location>
        <begin position="489"/>
        <end position="506"/>
    </location>
</feature>
<feature type="compositionally biased region" description="Low complexity" evidence="1">
    <location>
        <begin position="424"/>
        <end position="458"/>
    </location>
</feature>
<feature type="transmembrane region" description="Helical" evidence="2">
    <location>
        <begin position="360"/>
        <end position="376"/>
    </location>
</feature>
<feature type="chain" id="PRO_5027033226" description="TPM domain-containing protein" evidence="3">
    <location>
        <begin position="24"/>
        <end position="506"/>
    </location>
</feature>
<feature type="compositionally biased region" description="Gly residues" evidence="1">
    <location>
        <begin position="459"/>
        <end position="479"/>
    </location>
</feature>
<feature type="region of interest" description="Disordered" evidence="1">
    <location>
        <begin position="420"/>
        <end position="506"/>
    </location>
</feature>
<keyword evidence="3" id="KW-0732">Signal</keyword>
<evidence type="ECO:0000313" key="6">
    <source>
        <dbReference type="Proteomes" id="UP000464314"/>
    </source>
</evidence>
<keyword evidence="2" id="KW-1133">Transmembrane helix</keyword>
<evidence type="ECO:0000313" key="5">
    <source>
        <dbReference type="EMBL" id="QHQ59926.1"/>
    </source>
</evidence>
<evidence type="ECO:0000256" key="3">
    <source>
        <dbReference type="SAM" id="SignalP"/>
    </source>
</evidence>
<dbReference type="Pfam" id="PF04536">
    <property type="entry name" value="TPM_phosphatase"/>
    <property type="match status" value="2"/>
</dbReference>
<dbReference type="Proteomes" id="UP000464314">
    <property type="component" value="Chromosome"/>
</dbReference>
<dbReference type="EMBL" id="CP048000">
    <property type="protein sequence ID" value="QHQ59926.1"/>
    <property type="molecule type" value="Genomic_DNA"/>
</dbReference>
<dbReference type="PANTHER" id="PTHR30373">
    <property type="entry name" value="UPF0603 PROTEIN YGCG"/>
    <property type="match status" value="1"/>
</dbReference>
<dbReference type="InterPro" id="IPR007621">
    <property type="entry name" value="TPM_dom"/>
</dbReference>
<feature type="signal peptide" evidence="3">
    <location>
        <begin position="1"/>
        <end position="23"/>
    </location>
</feature>
<gene>
    <name evidence="5" type="ORF">Ana3638_03300</name>
</gene>
<name>A0A6P1TJ33_9FIRM</name>
<keyword evidence="2" id="KW-0812">Transmembrane</keyword>
<organism evidence="5 6">
    <name type="scientific">Anaerocolumna sedimenticola</name>
    <dbReference type="NCBI Taxonomy" id="2696063"/>
    <lineage>
        <taxon>Bacteria</taxon>
        <taxon>Bacillati</taxon>
        <taxon>Bacillota</taxon>
        <taxon>Clostridia</taxon>
        <taxon>Lachnospirales</taxon>
        <taxon>Lachnospiraceae</taxon>
        <taxon>Anaerocolumna</taxon>
    </lineage>
</organism>